<keyword evidence="4 6" id="KW-1133">Transmembrane helix</keyword>
<feature type="transmembrane region" description="Helical" evidence="6">
    <location>
        <begin position="212"/>
        <end position="231"/>
    </location>
</feature>
<dbReference type="RefSeq" id="WP_090254341.1">
    <property type="nucleotide sequence ID" value="NZ_FOAA01000012.1"/>
</dbReference>
<protein>
    <recommendedName>
        <fullName evidence="6">Probable membrane transporter protein</fullName>
    </recommendedName>
</protein>
<feature type="transmembrane region" description="Helical" evidence="6">
    <location>
        <begin position="80"/>
        <end position="99"/>
    </location>
</feature>
<evidence type="ECO:0000313" key="7">
    <source>
        <dbReference type="EMBL" id="SEL26895.1"/>
    </source>
</evidence>
<feature type="transmembrane region" description="Helical" evidence="6">
    <location>
        <begin position="106"/>
        <end position="126"/>
    </location>
</feature>
<evidence type="ECO:0000256" key="3">
    <source>
        <dbReference type="ARBA" id="ARBA00022692"/>
    </source>
</evidence>
<dbReference type="GO" id="GO:0005886">
    <property type="term" value="C:plasma membrane"/>
    <property type="evidence" value="ECO:0007669"/>
    <property type="project" value="UniProtKB-SubCell"/>
</dbReference>
<dbReference type="STRING" id="1396821.SAMN05444515_11297"/>
<keyword evidence="6" id="KW-1003">Cell membrane</keyword>
<dbReference type="Proteomes" id="UP000199256">
    <property type="component" value="Unassembled WGS sequence"/>
</dbReference>
<evidence type="ECO:0000256" key="2">
    <source>
        <dbReference type="ARBA" id="ARBA00009142"/>
    </source>
</evidence>
<keyword evidence="8" id="KW-1185">Reference proteome</keyword>
<comment type="subcellular location">
    <subcellularLocation>
        <location evidence="6">Cell membrane</location>
        <topology evidence="6">Multi-pass membrane protein</topology>
    </subcellularLocation>
    <subcellularLocation>
        <location evidence="1">Membrane</location>
        <topology evidence="1">Multi-pass membrane protein</topology>
    </subcellularLocation>
</comment>
<proteinExistence type="inferred from homology"/>
<comment type="similarity">
    <text evidence="2 6">Belongs to the 4-toluene sulfonate uptake permease (TSUP) (TC 2.A.102) family.</text>
</comment>
<reference evidence="8" key="1">
    <citation type="submission" date="2016-10" db="EMBL/GenBank/DDBJ databases">
        <authorList>
            <person name="Varghese N."/>
            <person name="Submissions S."/>
        </authorList>
    </citation>
    <scope>NUCLEOTIDE SEQUENCE [LARGE SCALE GENOMIC DNA]</scope>
    <source>
        <strain evidence="8">DSM 241</strain>
    </source>
</reference>
<feature type="transmembrane region" description="Helical" evidence="6">
    <location>
        <begin position="243"/>
        <end position="261"/>
    </location>
</feature>
<dbReference type="PANTHER" id="PTHR43483">
    <property type="entry name" value="MEMBRANE TRANSPORTER PROTEIN HI_0806-RELATED"/>
    <property type="match status" value="1"/>
</dbReference>
<dbReference type="PANTHER" id="PTHR43483:SF3">
    <property type="entry name" value="MEMBRANE TRANSPORTER PROTEIN HI_0806-RELATED"/>
    <property type="match status" value="1"/>
</dbReference>
<dbReference type="AlphaFoldDB" id="A0A1H7NV61"/>
<evidence type="ECO:0000256" key="5">
    <source>
        <dbReference type="ARBA" id="ARBA00023136"/>
    </source>
</evidence>
<accession>A0A1H7NV61</accession>
<evidence type="ECO:0000256" key="1">
    <source>
        <dbReference type="ARBA" id="ARBA00004141"/>
    </source>
</evidence>
<gene>
    <name evidence="7" type="ORF">SAMN05444515_11297</name>
</gene>
<organism evidence="7 8">
    <name type="scientific">Ectothiorhodospira marina</name>
    <dbReference type="NCBI Taxonomy" id="1396821"/>
    <lineage>
        <taxon>Bacteria</taxon>
        <taxon>Pseudomonadati</taxon>
        <taxon>Pseudomonadota</taxon>
        <taxon>Gammaproteobacteria</taxon>
        <taxon>Chromatiales</taxon>
        <taxon>Ectothiorhodospiraceae</taxon>
        <taxon>Ectothiorhodospira</taxon>
    </lineage>
</organism>
<keyword evidence="5 6" id="KW-0472">Membrane</keyword>
<dbReference type="EMBL" id="FOAA01000012">
    <property type="protein sequence ID" value="SEL26895.1"/>
    <property type="molecule type" value="Genomic_DNA"/>
</dbReference>
<dbReference type="Pfam" id="PF01925">
    <property type="entry name" value="TauE"/>
    <property type="match status" value="1"/>
</dbReference>
<keyword evidence="3 6" id="KW-0812">Transmembrane</keyword>
<feature type="transmembrane region" description="Helical" evidence="6">
    <location>
        <begin position="46"/>
        <end position="68"/>
    </location>
</feature>
<feature type="transmembrane region" description="Helical" evidence="6">
    <location>
        <begin position="146"/>
        <end position="169"/>
    </location>
</feature>
<sequence length="264" mass="27608">MWDLFAYLALGAFTGVVAGLLGVGGGLIIVPVLVWLFTRQQVDHGIITHLAIGTSLATIIPTAIASTLAHHRHGAVQWQVIRQMAPGVMLGALVGATLAELMSAGLLRQVFGVFEILMGLYLLMSLPPRPGRQLPGPSILSIGGGMIGGISALLGIGGGTLMVPFMVWFNMHLRQAIATAAATGLPIALAGTAGFMIHGWDHAALPALSSGYVHWPAFAGIAVAAFFTARIGAWLTHHLPVKLVRRVFALLLIGLGVRMIWAGG</sequence>
<feature type="transmembrane region" description="Helical" evidence="6">
    <location>
        <begin position="6"/>
        <end position="34"/>
    </location>
</feature>
<evidence type="ECO:0000313" key="8">
    <source>
        <dbReference type="Proteomes" id="UP000199256"/>
    </source>
</evidence>
<evidence type="ECO:0000256" key="6">
    <source>
        <dbReference type="RuleBase" id="RU363041"/>
    </source>
</evidence>
<dbReference type="InterPro" id="IPR002781">
    <property type="entry name" value="TM_pro_TauE-like"/>
</dbReference>
<feature type="transmembrane region" description="Helical" evidence="6">
    <location>
        <begin position="176"/>
        <end position="200"/>
    </location>
</feature>
<name>A0A1H7NV61_9GAMM</name>
<evidence type="ECO:0000256" key="4">
    <source>
        <dbReference type="ARBA" id="ARBA00022989"/>
    </source>
</evidence>
<dbReference type="OrthoDB" id="457670at2"/>